<feature type="region of interest" description="Disordered" evidence="1">
    <location>
        <begin position="1"/>
        <end position="22"/>
    </location>
</feature>
<evidence type="ECO:0000313" key="2">
    <source>
        <dbReference type="EMBL" id="GBP58978.1"/>
    </source>
</evidence>
<gene>
    <name evidence="2" type="ORF">EVAR_14978_1</name>
</gene>
<feature type="region of interest" description="Disordered" evidence="1">
    <location>
        <begin position="130"/>
        <end position="162"/>
    </location>
</feature>
<sequence>MAANNALPSRAPRPHRENLSPNKVQTVYRLEMQYALVSVGRRVGGRRGAGPGAPSAGGVLVSASMKFPRNRIKSCFSHLMTFQLSSKNYIMIEEVKNIPGNPSVSVGKKFRTMKLGATSSLATTRFATLPHPQTGETQAGANRFGTPDLRGVTDDKGMMSTT</sequence>
<accession>A0A4C1X5F4</accession>
<proteinExistence type="predicted"/>
<dbReference type="AlphaFoldDB" id="A0A4C1X5F4"/>
<evidence type="ECO:0000256" key="1">
    <source>
        <dbReference type="SAM" id="MobiDB-lite"/>
    </source>
</evidence>
<reference evidence="2 3" key="1">
    <citation type="journal article" date="2019" name="Commun. Biol.">
        <title>The bagworm genome reveals a unique fibroin gene that provides high tensile strength.</title>
        <authorList>
            <person name="Kono N."/>
            <person name="Nakamura H."/>
            <person name="Ohtoshi R."/>
            <person name="Tomita M."/>
            <person name="Numata K."/>
            <person name="Arakawa K."/>
        </authorList>
    </citation>
    <scope>NUCLEOTIDE SEQUENCE [LARGE SCALE GENOMIC DNA]</scope>
</reference>
<feature type="compositionally biased region" description="Basic and acidic residues" evidence="1">
    <location>
        <begin position="151"/>
        <end position="162"/>
    </location>
</feature>
<organism evidence="2 3">
    <name type="scientific">Eumeta variegata</name>
    <name type="common">Bagworm moth</name>
    <name type="synonym">Eumeta japonica</name>
    <dbReference type="NCBI Taxonomy" id="151549"/>
    <lineage>
        <taxon>Eukaryota</taxon>
        <taxon>Metazoa</taxon>
        <taxon>Ecdysozoa</taxon>
        <taxon>Arthropoda</taxon>
        <taxon>Hexapoda</taxon>
        <taxon>Insecta</taxon>
        <taxon>Pterygota</taxon>
        <taxon>Neoptera</taxon>
        <taxon>Endopterygota</taxon>
        <taxon>Lepidoptera</taxon>
        <taxon>Glossata</taxon>
        <taxon>Ditrysia</taxon>
        <taxon>Tineoidea</taxon>
        <taxon>Psychidae</taxon>
        <taxon>Oiketicinae</taxon>
        <taxon>Eumeta</taxon>
    </lineage>
</organism>
<comment type="caution">
    <text evidence="2">The sequence shown here is derived from an EMBL/GenBank/DDBJ whole genome shotgun (WGS) entry which is preliminary data.</text>
</comment>
<evidence type="ECO:0000313" key="3">
    <source>
        <dbReference type="Proteomes" id="UP000299102"/>
    </source>
</evidence>
<name>A0A4C1X5F4_EUMVA</name>
<protein>
    <submittedName>
        <fullName evidence="2">Uncharacterized protein</fullName>
    </submittedName>
</protein>
<dbReference type="EMBL" id="BGZK01000750">
    <property type="protein sequence ID" value="GBP58978.1"/>
    <property type="molecule type" value="Genomic_DNA"/>
</dbReference>
<keyword evidence="3" id="KW-1185">Reference proteome</keyword>
<dbReference type="Proteomes" id="UP000299102">
    <property type="component" value="Unassembled WGS sequence"/>
</dbReference>